<evidence type="ECO:0000256" key="2">
    <source>
        <dbReference type="ARBA" id="ARBA00022741"/>
    </source>
</evidence>
<keyword evidence="5" id="KW-0347">Helicase</keyword>
<dbReference type="Gene3D" id="3.40.50.11180">
    <property type="match status" value="1"/>
</dbReference>
<keyword evidence="3 9" id="KW-0227">DNA damage</keyword>
<evidence type="ECO:0000256" key="7">
    <source>
        <dbReference type="ARBA" id="ARBA00023125"/>
    </source>
</evidence>
<dbReference type="Pfam" id="PF21132">
    <property type="entry name" value="MFD_D3"/>
    <property type="match status" value="1"/>
</dbReference>
<evidence type="ECO:0000256" key="1">
    <source>
        <dbReference type="ARBA" id="ARBA00022490"/>
    </source>
</evidence>
<dbReference type="InterPro" id="IPR036101">
    <property type="entry name" value="CarD-like/TRCF_RID_sf"/>
</dbReference>
<comment type="subcellular location">
    <subcellularLocation>
        <location evidence="9">Cytoplasm</location>
    </subcellularLocation>
</comment>
<dbReference type="Pfam" id="PF03461">
    <property type="entry name" value="TRCF"/>
    <property type="match status" value="1"/>
</dbReference>
<evidence type="ECO:0000256" key="6">
    <source>
        <dbReference type="ARBA" id="ARBA00022840"/>
    </source>
</evidence>
<dbReference type="InterPro" id="IPR047112">
    <property type="entry name" value="RecG/Mfd"/>
</dbReference>
<dbReference type="Gene3D" id="2.40.10.170">
    <property type="match status" value="1"/>
</dbReference>
<dbReference type="InterPro" id="IPR011545">
    <property type="entry name" value="DEAD/DEAH_box_helicase_dom"/>
</dbReference>
<dbReference type="GO" id="GO:0016787">
    <property type="term" value="F:hydrolase activity"/>
    <property type="evidence" value="ECO:0007669"/>
    <property type="project" value="UniProtKB-KW"/>
</dbReference>
<dbReference type="SMART" id="SM00487">
    <property type="entry name" value="DEXDc"/>
    <property type="match status" value="1"/>
</dbReference>
<dbReference type="CDD" id="cd18810">
    <property type="entry name" value="SF2_C_TRCF"/>
    <property type="match status" value="1"/>
</dbReference>
<dbReference type="PANTHER" id="PTHR47964:SF1">
    <property type="entry name" value="ATP-DEPENDENT DNA HELICASE HOMOLOG RECG, CHLOROPLASTIC"/>
    <property type="match status" value="1"/>
</dbReference>
<protein>
    <recommendedName>
        <fullName evidence="9">Transcription-repair-coupling factor</fullName>
        <shortName evidence="9">TRCF</shortName>
        <ecNumber evidence="9">3.6.4.-</ecNumber>
    </recommendedName>
</protein>
<dbReference type="Pfam" id="PF17757">
    <property type="entry name" value="UvrB_inter"/>
    <property type="match status" value="1"/>
</dbReference>
<dbReference type="EMBL" id="JARWAO010000003">
    <property type="protein sequence ID" value="MDR5895796.1"/>
    <property type="molecule type" value="Genomic_DNA"/>
</dbReference>
<dbReference type="InterPro" id="IPR037235">
    <property type="entry name" value="TRCF-like_C_D7"/>
</dbReference>
<dbReference type="PROSITE" id="PS51192">
    <property type="entry name" value="HELICASE_ATP_BIND_1"/>
    <property type="match status" value="1"/>
</dbReference>
<dbReference type="Gene3D" id="3.40.50.300">
    <property type="entry name" value="P-loop containing nucleotide triphosphate hydrolases"/>
    <property type="match status" value="2"/>
</dbReference>
<evidence type="ECO:0000313" key="13">
    <source>
        <dbReference type="Proteomes" id="UP001269375"/>
    </source>
</evidence>
<reference evidence="12 13" key="1">
    <citation type="submission" date="2023-04" db="EMBL/GenBank/DDBJ databases">
        <title>A long-awaited taxogenomic arrangement of the family Halomonadaceae.</title>
        <authorList>
            <person name="De La Haba R."/>
            <person name="Chuvochina M."/>
            <person name="Wittouck S."/>
            <person name="Arahal D.R."/>
            <person name="Sanchez-Porro C."/>
            <person name="Hugenholtz P."/>
            <person name="Ventosa A."/>
        </authorList>
    </citation>
    <scope>NUCLEOTIDE SEQUENCE [LARGE SCALE GENOMIC DNA]</scope>
    <source>
        <strain evidence="12 13">DSM 22428</strain>
    </source>
</reference>
<proteinExistence type="inferred from homology"/>
<dbReference type="SMART" id="SM00490">
    <property type="entry name" value="HELICc"/>
    <property type="match status" value="1"/>
</dbReference>
<dbReference type="SMART" id="SM00982">
    <property type="entry name" value="TRCF"/>
    <property type="match status" value="1"/>
</dbReference>
<evidence type="ECO:0000256" key="5">
    <source>
        <dbReference type="ARBA" id="ARBA00022806"/>
    </source>
</evidence>
<dbReference type="Pfam" id="PF00271">
    <property type="entry name" value="Helicase_C"/>
    <property type="match status" value="1"/>
</dbReference>
<dbReference type="InterPro" id="IPR005118">
    <property type="entry name" value="TRCF_C"/>
</dbReference>
<dbReference type="Gene3D" id="3.30.2060.10">
    <property type="entry name" value="Penicillin-binding protein 1b domain"/>
    <property type="match status" value="1"/>
</dbReference>
<dbReference type="SUPFAM" id="SSF143517">
    <property type="entry name" value="TRCF domain-like"/>
    <property type="match status" value="1"/>
</dbReference>
<keyword evidence="6 9" id="KW-0067">ATP-binding</keyword>
<dbReference type="Proteomes" id="UP001269375">
    <property type="component" value="Unassembled WGS sequence"/>
</dbReference>
<evidence type="ECO:0000259" key="11">
    <source>
        <dbReference type="PROSITE" id="PS51194"/>
    </source>
</evidence>
<evidence type="ECO:0000259" key="10">
    <source>
        <dbReference type="PROSITE" id="PS51192"/>
    </source>
</evidence>
<dbReference type="HAMAP" id="MF_00969">
    <property type="entry name" value="TRCF"/>
    <property type="match status" value="1"/>
</dbReference>
<dbReference type="SUPFAM" id="SSF52540">
    <property type="entry name" value="P-loop containing nucleoside triphosphate hydrolases"/>
    <property type="match status" value="4"/>
</dbReference>
<dbReference type="InterPro" id="IPR003711">
    <property type="entry name" value="CarD-like/TRCF_RID"/>
</dbReference>
<dbReference type="InterPro" id="IPR014001">
    <property type="entry name" value="Helicase_ATP-bd"/>
</dbReference>
<dbReference type="Gene3D" id="3.90.1150.50">
    <property type="entry name" value="Transcription-repair-coupling factor, D7 domain"/>
    <property type="match status" value="1"/>
</dbReference>
<evidence type="ECO:0000256" key="4">
    <source>
        <dbReference type="ARBA" id="ARBA00022801"/>
    </source>
</evidence>
<name>A0ABU1GUU4_9GAMM</name>
<dbReference type="SMART" id="SM01058">
    <property type="entry name" value="CarD_TRCF"/>
    <property type="match status" value="1"/>
</dbReference>
<dbReference type="Pfam" id="PF00270">
    <property type="entry name" value="DEAD"/>
    <property type="match status" value="1"/>
</dbReference>
<dbReference type="Pfam" id="PF02559">
    <property type="entry name" value="CarD_TRCF_RID"/>
    <property type="match status" value="1"/>
</dbReference>
<dbReference type="InterPro" id="IPR004576">
    <property type="entry name" value="Mfd"/>
</dbReference>
<dbReference type="PANTHER" id="PTHR47964">
    <property type="entry name" value="ATP-DEPENDENT DNA HELICASE HOMOLOG RECG, CHLOROPLASTIC"/>
    <property type="match status" value="1"/>
</dbReference>
<evidence type="ECO:0000256" key="9">
    <source>
        <dbReference type="HAMAP-Rule" id="MF_00969"/>
    </source>
</evidence>
<feature type="domain" description="Helicase C-terminal" evidence="11">
    <location>
        <begin position="798"/>
        <end position="952"/>
    </location>
</feature>
<organism evidence="12 13">
    <name type="scientific">Larsenimonas suaedae</name>
    <dbReference type="NCBI Taxonomy" id="1851019"/>
    <lineage>
        <taxon>Bacteria</taxon>
        <taxon>Pseudomonadati</taxon>
        <taxon>Pseudomonadota</taxon>
        <taxon>Gammaproteobacteria</taxon>
        <taxon>Oceanospirillales</taxon>
        <taxon>Halomonadaceae</taxon>
        <taxon>Larsenimonas</taxon>
    </lineage>
</organism>
<keyword evidence="2 9" id="KW-0547">Nucleotide-binding</keyword>
<feature type="domain" description="Helicase ATP-binding" evidence="10">
    <location>
        <begin position="616"/>
        <end position="777"/>
    </location>
</feature>
<keyword evidence="8 9" id="KW-0234">DNA repair</keyword>
<dbReference type="SUPFAM" id="SSF141259">
    <property type="entry name" value="CarD-like"/>
    <property type="match status" value="1"/>
</dbReference>
<dbReference type="NCBIfam" id="TIGR00580">
    <property type="entry name" value="mfd"/>
    <property type="match status" value="1"/>
</dbReference>
<keyword evidence="4 9" id="KW-0378">Hydrolase</keyword>
<keyword evidence="1 9" id="KW-0963">Cytoplasm</keyword>
<keyword evidence="13" id="KW-1185">Reference proteome</keyword>
<dbReference type="NCBIfam" id="NF007966">
    <property type="entry name" value="PRK10689.1"/>
    <property type="match status" value="1"/>
</dbReference>
<comment type="similarity">
    <text evidence="9">In the C-terminal section; belongs to the helicase family. RecG subfamily.</text>
</comment>
<comment type="caution">
    <text evidence="12">The sequence shown here is derived from an EMBL/GenBank/DDBJ whole genome shotgun (WGS) entry which is preliminary data.</text>
</comment>
<sequence length="1151" mass="128208">MYSPFSPPLPSGSKQTCYWGPQHGSAYALALTQWSRETRDPIVVITPDTASAQRLESDLGFYGADLETALFPDWETLPYDSFSPHQDIVSARLKLLNRVQRGFNGIVIVAINTLMQRLPPVDFVAIQAMTLATGDRLERERFRQSLHRAGYRAVETVFEPGEYAFRGALIDLYPVGGDHPVRIDLFDDDVDSLRTFDPDTQRTIDKIERLSLLPAHEYPLTEEGIARFREGFETRFDVDPRQCPVYVDALKGIAAPGLEQYLPLFFETTSTLLDHLPEGASIALYQHTFEAAETHWRSIEARFDNLGVDSTRPLLPPATAFVPVAELFGQFNTRPRVQWVEADHTHAHLFETHALPDVAIDGRSTKPLSRIEQVLADHPGQRLLLVAESRGRQEVLQDTLAPLGLDVPDLDHWQAFLDSTHTVAMTHGAVEAGLWVGTPPGMLVLTETELYGDIVRQSRRREKATDDSEMAVRHLSELKEGAPVVHQQHGVGRYLGLETLSTGGQQAEFLTLKFADDARLYVPVDHLHLISRYAGASDEHAPLHKLGSEQWTKARKKAAEKIRDTAAELLDVYARREAREGFACPAPDDDYARFSANFAFEETPDQRNAIEAVINDMTAKQPMDRVVCGDVGFGKTEVAMRAAFLAVHSGRQVAVLVPTTLLAQQHFDTFINRFADTAIQIELISRFNAGKAQKAAFERIANGQADIVIGTHRLLSKELSFDNLGLVIVDEEHRFGVSQKERLKQLRAEVDILTLTATPIPRTLSMAMSGMRDLSIIATPPAKRLSVKTFVQQRNEGVLKEAILRELLRGGQVYYLHNDVKTIDATGETLQELIPEARIGIAHGQMAERQLERVMSDFYHKRANILVCSTIIETGIDVPSANTIIIERADKFGLAQLHQLRGRVGRSHHQAYAYLLTPPPRQMTSDAKKRLDAIAQAEDLGAGFTLASHDLEIRGAGELLGDEQSGQIETIGYTLYMDMLDSAVKAIKAGKTPNIEAPLNEGVDINLNVQALLPQDYIRDVSQRLIMYKRISNAANEGELKELQVELVDRFGLLPEPVKNLFRQAQLRQRADRLGIVKIDAGDKGGRVQFSEHTAVDPMTLVNLIQSNPLIYKFDGASLLRFEQDLATAEARFKAVESLLGHLNQKTAETA</sequence>
<evidence type="ECO:0000256" key="3">
    <source>
        <dbReference type="ARBA" id="ARBA00022763"/>
    </source>
</evidence>
<dbReference type="CDD" id="cd17991">
    <property type="entry name" value="DEXHc_TRCF"/>
    <property type="match status" value="1"/>
</dbReference>
<dbReference type="EC" id="3.6.4.-" evidence="9"/>
<dbReference type="InterPro" id="IPR041471">
    <property type="entry name" value="UvrB_inter"/>
</dbReference>
<dbReference type="PROSITE" id="PS51194">
    <property type="entry name" value="HELICASE_CTER"/>
    <property type="match status" value="1"/>
</dbReference>
<comment type="function">
    <text evidence="9">Couples transcription and DNA repair by recognizing RNA polymerase (RNAP) stalled at DNA lesions. Mediates ATP-dependent release of RNAP and its truncated transcript from the DNA, and recruitment of nucleotide excision repair machinery to the damaged site.</text>
</comment>
<dbReference type="RefSeq" id="WP_251591882.1">
    <property type="nucleotide sequence ID" value="NZ_JAMLJI010000001.1"/>
</dbReference>
<dbReference type="InterPro" id="IPR027417">
    <property type="entry name" value="P-loop_NTPase"/>
</dbReference>
<dbReference type="InterPro" id="IPR048635">
    <property type="entry name" value="MFD_D3"/>
</dbReference>
<dbReference type="Gene3D" id="3.40.50.11140">
    <property type="match status" value="1"/>
</dbReference>
<comment type="similarity">
    <text evidence="9">In the N-terminal section; belongs to the UvrB family.</text>
</comment>
<gene>
    <name evidence="9 12" type="primary">mfd</name>
    <name evidence="12" type="ORF">QC825_06900</name>
</gene>
<keyword evidence="7 9" id="KW-0238">DNA-binding</keyword>
<accession>A0ABU1GUU4</accession>
<evidence type="ECO:0000313" key="12">
    <source>
        <dbReference type="EMBL" id="MDR5895796.1"/>
    </source>
</evidence>
<evidence type="ECO:0000256" key="8">
    <source>
        <dbReference type="ARBA" id="ARBA00023204"/>
    </source>
</evidence>
<dbReference type="InterPro" id="IPR001650">
    <property type="entry name" value="Helicase_C-like"/>
</dbReference>